<evidence type="ECO:0000259" key="9">
    <source>
        <dbReference type="PROSITE" id="PS50110"/>
    </source>
</evidence>
<dbReference type="GO" id="GO:0006355">
    <property type="term" value="P:regulation of DNA-templated transcription"/>
    <property type="evidence" value="ECO:0007669"/>
    <property type="project" value="InterPro"/>
</dbReference>
<keyword evidence="4" id="KW-0805">Transcription regulation</keyword>
<name>A0A7X3FFS5_9BACL</name>
<feature type="domain" description="OmpR/PhoB-type" evidence="10">
    <location>
        <begin position="135"/>
        <end position="234"/>
    </location>
</feature>
<evidence type="ECO:0000256" key="3">
    <source>
        <dbReference type="ARBA" id="ARBA00023012"/>
    </source>
</evidence>
<dbReference type="PROSITE" id="PS50110">
    <property type="entry name" value="RESPONSE_REGULATORY"/>
    <property type="match status" value="1"/>
</dbReference>
<evidence type="ECO:0000256" key="5">
    <source>
        <dbReference type="ARBA" id="ARBA00023125"/>
    </source>
</evidence>
<dbReference type="GO" id="GO:0000976">
    <property type="term" value="F:transcription cis-regulatory region binding"/>
    <property type="evidence" value="ECO:0007669"/>
    <property type="project" value="TreeGrafter"/>
</dbReference>
<dbReference type="OrthoDB" id="9790442at2"/>
<dbReference type="GO" id="GO:0000156">
    <property type="term" value="F:phosphorelay response regulator activity"/>
    <property type="evidence" value="ECO:0007669"/>
    <property type="project" value="TreeGrafter"/>
</dbReference>
<keyword evidence="2 7" id="KW-0597">Phosphoprotein</keyword>
<comment type="subcellular location">
    <subcellularLocation>
        <location evidence="1">Cytoplasm</location>
    </subcellularLocation>
</comment>
<dbReference type="InterPro" id="IPR001867">
    <property type="entry name" value="OmpR/PhoB-type_DNA-bd"/>
</dbReference>
<evidence type="ECO:0000256" key="6">
    <source>
        <dbReference type="ARBA" id="ARBA00023163"/>
    </source>
</evidence>
<dbReference type="CDD" id="cd00383">
    <property type="entry name" value="trans_reg_C"/>
    <property type="match status" value="1"/>
</dbReference>
<dbReference type="Pfam" id="PF00486">
    <property type="entry name" value="Trans_reg_C"/>
    <property type="match status" value="1"/>
</dbReference>
<keyword evidence="12" id="KW-1185">Reference proteome</keyword>
<organism evidence="11 12">
    <name type="scientific">Paenibacillus lutrae</name>
    <dbReference type="NCBI Taxonomy" id="2078573"/>
    <lineage>
        <taxon>Bacteria</taxon>
        <taxon>Bacillati</taxon>
        <taxon>Bacillota</taxon>
        <taxon>Bacilli</taxon>
        <taxon>Bacillales</taxon>
        <taxon>Paenibacillaceae</taxon>
        <taxon>Paenibacillus</taxon>
    </lineage>
</organism>
<accession>A0A7X3FFS5</accession>
<feature type="DNA-binding region" description="OmpR/PhoB-type" evidence="8">
    <location>
        <begin position="135"/>
        <end position="234"/>
    </location>
</feature>
<dbReference type="SUPFAM" id="SSF52172">
    <property type="entry name" value="CheY-like"/>
    <property type="match status" value="1"/>
</dbReference>
<dbReference type="AlphaFoldDB" id="A0A7X3FFS5"/>
<dbReference type="PROSITE" id="PS51755">
    <property type="entry name" value="OMPR_PHOB"/>
    <property type="match status" value="1"/>
</dbReference>
<dbReference type="Gene3D" id="3.40.50.2300">
    <property type="match status" value="1"/>
</dbReference>
<reference evidence="11 12" key="1">
    <citation type="journal article" date="2019" name="Microorganisms">
        <title>Paenibacillus lutrae sp. nov., A Chitinolytic Species Isolated from A River Otter in Castril Natural Park, Granada, Spain.</title>
        <authorList>
            <person name="Rodriguez M."/>
            <person name="Reina J.C."/>
            <person name="Bejar V."/>
            <person name="Llamas I."/>
        </authorList>
    </citation>
    <scope>NUCLEOTIDE SEQUENCE [LARGE SCALE GENOMIC DNA]</scope>
    <source>
        <strain evidence="11 12">N10</strain>
    </source>
</reference>
<dbReference type="Pfam" id="PF00072">
    <property type="entry name" value="Response_reg"/>
    <property type="match status" value="1"/>
</dbReference>
<dbReference type="PANTHER" id="PTHR48111:SF26">
    <property type="entry name" value="STAGE 0 SPORULATION PROTEIN A HOMOLOG"/>
    <property type="match status" value="1"/>
</dbReference>
<dbReference type="Gene3D" id="6.10.250.690">
    <property type="match status" value="1"/>
</dbReference>
<dbReference type="InterPro" id="IPR011006">
    <property type="entry name" value="CheY-like_superfamily"/>
</dbReference>
<dbReference type="SMART" id="SM00862">
    <property type="entry name" value="Trans_reg_C"/>
    <property type="match status" value="1"/>
</dbReference>
<evidence type="ECO:0000256" key="7">
    <source>
        <dbReference type="PROSITE-ProRule" id="PRU00169"/>
    </source>
</evidence>
<dbReference type="PANTHER" id="PTHR48111">
    <property type="entry name" value="REGULATOR OF RPOS"/>
    <property type="match status" value="1"/>
</dbReference>
<dbReference type="GO" id="GO:0032993">
    <property type="term" value="C:protein-DNA complex"/>
    <property type="evidence" value="ECO:0007669"/>
    <property type="project" value="TreeGrafter"/>
</dbReference>
<feature type="modified residue" description="4-aspartylphosphate" evidence="7">
    <location>
        <position position="53"/>
    </location>
</feature>
<evidence type="ECO:0000256" key="8">
    <source>
        <dbReference type="PROSITE-ProRule" id="PRU01091"/>
    </source>
</evidence>
<dbReference type="FunFam" id="1.10.10.10:FF:000018">
    <property type="entry name" value="DNA-binding response regulator ResD"/>
    <property type="match status" value="1"/>
</dbReference>
<dbReference type="InterPro" id="IPR016032">
    <property type="entry name" value="Sig_transdc_resp-reg_C-effctor"/>
</dbReference>
<gene>
    <name evidence="11" type="ORF">EDM21_04630</name>
</gene>
<dbReference type="InterPro" id="IPR001789">
    <property type="entry name" value="Sig_transdc_resp-reg_receiver"/>
</dbReference>
<evidence type="ECO:0000256" key="1">
    <source>
        <dbReference type="ARBA" id="ARBA00004496"/>
    </source>
</evidence>
<evidence type="ECO:0000259" key="10">
    <source>
        <dbReference type="PROSITE" id="PS51755"/>
    </source>
</evidence>
<comment type="caution">
    <text evidence="11">The sequence shown here is derived from an EMBL/GenBank/DDBJ whole genome shotgun (WGS) entry which is preliminary data.</text>
</comment>
<dbReference type="SMART" id="SM00448">
    <property type="entry name" value="REC"/>
    <property type="match status" value="1"/>
</dbReference>
<dbReference type="EMBL" id="RHLK01000002">
    <property type="protein sequence ID" value="MVO98810.1"/>
    <property type="molecule type" value="Genomic_DNA"/>
</dbReference>
<evidence type="ECO:0000313" key="11">
    <source>
        <dbReference type="EMBL" id="MVO98810.1"/>
    </source>
</evidence>
<keyword evidence="5 8" id="KW-0238">DNA-binding</keyword>
<keyword evidence="3" id="KW-0902">Two-component regulatory system</keyword>
<evidence type="ECO:0000256" key="4">
    <source>
        <dbReference type="ARBA" id="ARBA00023015"/>
    </source>
</evidence>
<evidence type="ECO:0000256" key="2">
    <source>
        <dbReference type="ARBA" id="ARBA00022553"/>
    </source>
</evidence>
<dbReference type="Proteomes" id="UP000490800">
    <property type="component" value="Unassembled WGS sequence"/>
</dbReference>
<dbReference type="InterPro" id="IPR036388">
    <property type="entry name" value="WH-like_DNA-bd_sf"/>
</dbReference>
<protein>
    <submittedName>
        <fullName evidence="11">Response regulator</fullName>
    </submittedName>
</protein>
<dbReference type="InterPro" id="IPR039420">
    <property type="entry name" value="WalR-like"/>
</dbReference>
<feature type="domain" description="Response regulatory" evidence="9">
    <location>
        <begin position="4"/>
        <end position="117"/>
    </location>
</feature>
<dbReference type="Gene3D" id="1.10.10.10">
    <property type="entry name" value="Winged helix-like DNA-binding domain superfamily/Winged helix DNA-binding domain"/>
    <property type="match status" value="1"/>
</dbReference>
<dbReference type="GO" id="GO:0005829">
    <property type="term" value="C:cytosol"/>
    <property type="evidence" value="ECO:0007669"/>
    <property type="project" value="TreeGrafter"/>
</dbReference>
<evidence type="ECO:0000313" key="12">
    <source>
        <dbReference type="Proteomes" id="UP000490800"/>
    </source>
</evidence>
<proteinExistence type="predicted"/>
<dbReference type="SUPFAM" id="SSF46894">
    <property type="entry name" value="C-terminal effector domain of the bipartite response regulators"/>
    <property type="match status" value="1"/>
</dbReference>
<sequence length="235" mass="26698">MQPLILLVEDDVAISDMVNDYLIKEGFTVVRAYDGEEAVRLFGEYAFDLILLDLMLPKLSGMDLLQVIRERSLIPILITSAKDGDVDKALGLGFGADDYIAKPFSMIELAARIKAAIRRATKYTAGSLAEAVKQPQQIRLDDLLIDLDNFSVSRSNREIKLTAKEFHLLKLFAANPKKVFTKANIFRSVWEDDYLGDENVINVHMRRLREKIEEDPSKPRYILTLWGIGYKLGEF</sequence>
<keyword evidence="6" id="KW-0804">Transcription</keyword>